<evidence type="ECO:0000256" key="13">
    <source>
        <dbReference type="ARBA" id="ARBA00023004"/>
    </source>
</evidence>
<dbReference type="FunFam" id="2.40.30.10:FF:000021">
    <property type="entry name" value="NADH-cytochrome b5 reductase"/>
    <property type="match status" value="1"/>
</dbReference>
<dbReference type="GO" id="GO:0046872">
    <property type="term" value="F:metal ion binding"/>
    <property type="evidence" value="ECO:0007669"/>
    <property type="project" value="UniProtKB-KW"/>
</dbReference>
<feature type="domain" description="Cytochrome b5 heme-binding" evidence="18">
    <location>
        <begin position="152"/>
        <end position="227"/>
    </location>
</feature>
<dbReference type="InterPro" id="IPR001199">
    <property type="entry name" value="Cyt_B5-like_heme/steroid-bd"/>
</dbReference>
<accession>A0A834LHS5</accession>
<dbReference type="Proteomes" id="UP000626092">
    <property type="component" value="Unassembled WGS sequence"/>
</dbReference>
<feature type="domain" description="FAD-binding FR-type" evidence="19">
    <location>
        <begin position="272"/>
        <end position="384"/>
    </location>
</feature>
<dbReference type="InterPro" id="IPR001834">
    <property type="entry name" value="CBR-like"/>
</dbReference>
<comment type="cofactor">
    <cofactor evidence="3 16">
        <name>FAD</name>
        <dbReference type="ChEBI" id="CHEBI:57692"/>
    </cofactor>
</comment>
<dbReference type="PRINTS" id="PR00406">
    <property type="entry name" value="CYTB5RDTASE"/>
</dbReference>
<feature type="binding site" evidence="16">
    <location>
        <position position="360"/>
    </location>
    <ligand>
        <name>FAD</name>
        <dbReference type="ChEBI" id="CHEBI:57692"/>
    </ligand>
</feature>
<dbReference type="SMART" id="SM01117">
    <property type="entry name" value="Cyt-b5"/>
    <property type="match status" value="3"/>
</dbReference>
<reference evidence="20" key="1">
    <citation type="submission" date="2019-11" db="EMBL/GenBank/DDBJ databases">
        <authorList>
            <person name="Liu Y."/>
            <person name="Hou J."/>
            <person name="Li T.-Q."/>
            <person name="Guan C.-H."/>
            <person name="Wu X."/>
            <person name="Wu H.-Z."/>
            <person name="Ling F."/>
            <person name="Zhang R."/>
            <person name="Shi X.-G."/>
            <person name="Ren J.-P."/>
            <person name="Chen E.-F."/>
            <person name="Sun J.-M."/>
        </authorList>
    </citation>
    <scope>NUCLEOTIDE SEQUENCE</scope>
    <source>
        <strain evidence="20">Adult_tree_wgs_1</strain>
        <tissue evidence="20">Leaves</tissue>
    </source>
</reference>
<dbReference type="GO" id="GO:0071949">
    <property type="term" value="F:FAD binding"/>
    <property type="evidence" value="ECO:0007669"/>
    <property type="project" value="TreeGrafter"/>
</dbReference>
<keyword evidence="7" id="KW-0500">Molybdenum</keyword>
<dbReference type="EMBL" id="WJXA01000006">
    <property type="protein sequence ID" value="KAF7140232.1"/>
    <property type="molecule type" value="Genomic_DNA"/>
</dbReference>
<evidence type="ECO:0000256" key="10">
    <source>
        <dbReference type="ARBA" id="ARBA00022723"/>
    </source>
</evidence>
<feature type="binding site" evidence="16">
    <location>
        <position position="359"/>
    </location>
    <ligand>
        <name>FAD</name>
        <dbReference type="ChEBI" id="CHEBI:57692"/>
    </ligand>
</feature>
<dbReference type="Pfam" id="PF00175">
    <property type="entry name" value="NAD_binding_1"/>
    <property type="match status" value="1"/>
</dbReference>
<dbReference type="InterPro" id="IPR017938">
    <property type="entry name" value="Riboflavin_synthase-like_b-brl"/>
</dbReference>
<dbReference type="InterPro" id="IPR036400">
    <property type="entry name" value="Cyt_B5-like_heme/steroid_sf"/>
</dbReference>
<feature type="binding site" evidence="16">
    <location>
        <position position="412"/>
    </location>
    <ligand>
        <name>FAD</name>
        <dbReference type="ChEBI" id="CHEBI:57692"/>
    </ligand>
</feature>
<feature type="binding site" evidence="16">
    <location>
        <position position="326"/>
    </location>
    <ligand>
        <name>FAD</name>
        <dbReference type="ChEBI" id="CHEBI:57692"/>
    </ligand>
</feature>
<dbReference type="OrthoDB" id="432685at2759"/>
<dbReference type="InterPro" id="IPR018506">
    <property type="entry name" value="Cyt_B5_heme-BS"/>
</dbReference>
<evidence type="ECO:0000259" key="18">
    <source>
        <dbReference type="PROSITE" id="PS50255"/>
    </source>
</evidence>
<dbReference type="CDD" id="cd06183">
    <property type="entry name" value="cyt_b5_reduct_like"/>
    <property type="match status" value="1"/>
</dbReference>
<keyword evidence="14" id="KW-0520">NAD</keyword>
<comment type="cofactor">
    <cofactor evidence="2">
        <name>heme</name>
        <dbReference type="ChEBI" id="CHEBI:30413"/>
    </cofactor>
</comment>
<evidence type="ECO:0000256" key="15">
    <source>
        <dbReference type="ARBA" id="ARBA00023063"/>
    </source>
</evidence>
<dbReference type="InterPro" id="IPR039261">
    <property type="entry name" value="FNR_nucleotide-bd"/>
</dbReference>
<comment type="caution">
    <text evidence="20">The sequence shown here is derived from an EMBL/GenBank/DDBJ whole genome shotgun (WGS) entry which is preliminary data.</text>
</comment>
<dbReference type="Gene3D" id="3.10.120.10">
    <property type="entry name" value="Cytochrome b5-like heme/steroid binding domain"/>
    <property type="match status" value="3"/>
</dbReference>
<feature type="binding site" evidence="16">
    <location>
        <position position="343"/>
    </location>
    <ligand>
        <name>FAD</name>
        <dbReference type="ChEBI" id="CHEBI:57692"/>
    </ligand>
</feature>
<evidence type="ECO:0000256" key="3">
    <source>
        <dbReference type="ARBA" id="ARBA00001974"/>
    </source>
</evidence>
<dbReference type="PROSITE" id="PS51384">
    <property type="entry name" value="FAD_FR"/>
    <property type="match status" value="1"/>
</dbReference>
<dbReference type="GO" id="GO:0006809">
    <property type="term" value="P:nitric oxide biosynthetic process"/>
    <property type="evidence" value="ECO:0007669"/>
    <property type="project" value="TreeGrafter"/>
</dbReference>
<dbReference type="InterPro" id="IPR017927">
    <property type="entry name" value="FAD-bd_FR_type"/>
</dbReference>
<feature type="compositionally biased region" description="Low complexity" evidence="17">
    <location>
        <begin position="233"/>
        <end position="248"/>
    </location>
</feature>
<evidence type="ECO:0000313" key="21">
    <source>
        <dbReference type="Proteomes" id="UP000626092"/>
    </source>
</evidence>
<dbReference type="AlphaFoldDB" id="A0A834LHS5"/>
<organism evidence="20 21">
    <name type="scientific">Rhododendron simsii</name>
    <name type="common">Sims's rhododendron</name>
    <dbReference type="NCBI Taxonomy" id="118357"/>
    <lineage>
        <taxon>Eukaryota</taxon>
        <taxon>Viridiplantae</taxon>
        <taxon>Streptophyta</taxon>
        <taxon>Embryophyta</taxon>
        <taxon>Tracheophyta</taxon>
        <taxon>Spermatophyta</taxon>
        <taxon>Magnoliopsida</taxon>
        <taxon>eudicotyledons</taxon>
        <taxon>Gunneridae</taxon>
        <taxon>Pentapetalae</taxon>
        <taxon>asterids</taxon>
        <taxon>Ericales</taxon>
        <taxon>Ericaceae</taxon>
        <taxon>Ericoideae</taxon>
        <taxon>Rhodoreae</taxon>
        <taxon>Rhododendron</taxon>
    </lineage>
</organism>
<evidence type="ECO:0000256" key="17">
    <source>
        <dbReference type="SAM" id="MobiDB-lite"/>
    </source>
</evidence>
<keyword evidence="11 16" id="KW-0274">FAD</keyword>
<feature type="domain" description="Cytochrome b5 heme-binding" evidence="18">
    <location>
        <begin position="74"/>
        <end position="149"/>
    </location>
</feature>
<dbReference type="GO" id="GO:0042128">
    <property type="term" value="P:nitrate assimilation"/>
    <property type="evidence" value="ECO:0007669"/>
    <property type="project" value="UniProtKB-KW"/>
</dbReference>
<evidence type="ECO:0000256" key="7">
    <source>
        <dbReference type="ARBA" id="ARBA00022505"/>
    </source>
</evidence>
<gene>
    <name evidence="20" type="ORF">RHSIM_Rhsim06G0108700</name>
</gene>
<name>A0A834LHS5_RHOSS</name>
<dbReference type="PANTHER" id="PTHR19370:SF185">
    <property type="entry name" value="NADH-CYTOCHROME B5 REDUCTASE"/>
    <property type="match status" value="1"/>
</dbReference>
<evidence type="ECO:0000256" key="2">
    <source>
        <dbReference type="ARBA" id="ARBA00001971"/>
    </source>
</evidence>
<keyword evidence="12" id="KW-0560">Oxidoreductase</keyword>
<keyword evidence="21" id="KW-1185">Reference proteome</keyword>
<dbReference type="PANTHER" id="PTHR19370">
    <property type="entry name" value="NADH-CYTOCHROME B5 REDUCTASE"/>
    <property type="match status" value="1"/>
</dbReference>
<evidence type="ECO:0000256" key="12">
    <source>
        <dbReference type="ARBA" id="ARBA00023002"/>
    </source>
</evidence>
<keyword evidence="13" id="KW-0408">Iron</keyword>
<dbReference type="FunFam" id="3.10.120.10:FF:000007">
    <property type="entry name" value="Sulfite oxidase, mitochondrial"/>
    <property type="match status" value="2"/>
</dbReference>
<dbReference type="PRINTS" id="PR00363">
    <property type="entry name" value="CYTOCHROMEB5"/>
</dbReference>
<protein>
    <recommendedName>
        <fullName evidence="22">Nitrate reductase</fullName>
    </recommendedName>
</protein>
<dbReference type="SUPFAM" id="SSF63380">
    <property type="entry name" value="Riboflavin synthase domain-like"/>
    <property type="match status" value="1"/>
</dbReference>
<dbReference type="InterPro" id="IPR008333">
    <property type="entry name" value="Cbr1-like_FAD-bd_dom"/>
</dbReference>
<evidence type="ECO:0000256" key="9">
    <source>
        <dbReference type="ARBA" id="ARBA00022630"/>
    </source>
</evidence>
<dbReference type="PROSITE" id="PS00191">
    <property type="entry name" value="CYTOCHROME_B5_1"/>
    <property type="match status" value="3"/>
</dbReference>
<dbReference type="GO" id="GO:0009703">
    <property type="term" value="F:nitrate reductase (NADH) activity"/>
    <property type="evidence" value="ECO:0007669"/>
    <property type="project" value="TreeGrafter"/>
</dbReference>
<evidence type="ECO:0008006" key="22">
    <source>
        <dbReference type="Google" id="ProtNLM"/>
    </source>
</evidence>
<dbReference type="Gene3D" id="2.40.30.10">
    <property type="entry name" value="Translation factors"/>
    <property type="match status" value="1"/>
</dbReference>
<feature type="binding site" evidence="16">
    <location>
        <position position="341"/>
    </location>
    <ligand>
        <name>FAD</name>
        <dbReference type="ChEBI" id="CHEBI:57692"/>
    </ligand>
</feature>
<dbReference type="InterPro" id="IPR001709">
    <property type="entry name" value="Flavoprot_Pyr_Nucl_cyt_Rdtase"/>
</dbReference>
<dbReference type="SUPFAM" id="SSF55856">
    <property type="entry name" value="Cytochrome b5-like heme/steroid binding domain"/>
    <property type="match status" value="3"/>
</dbReference>
<keyword evidence="8" id="KW-0349">Heme</keyword>
<evidence type="ECO:0000256" key="4">
    <source>
        <dbReference type="ARBA" id="ARBA00003838"/>
    </source>
</evidence>
<dbReference type="PROSITE" id="PS50255">
    <property type="entry name" value="CYTOCHROME_B5_2"/>
    <property type="match status" value="3"/>
</dbReference>
<dbReference type="InterPro" id="IPR001433">
    <property type="entry name" value="OxRdtase_FAD/NAD-bd"/>
</dbReference>
<comment type="cofactor">
    <cofactor evidence="1">
        <name>Mo-molybdopterin</name>
        <dbReference type="ChEBI" id="CHEBI:71302"/>
    </cofactor>
</comment>
<dbReference type="SUPFAM" id="SSF52343">
    <property type="entry name" value="Ferredoxin reductase-like, C-terminal NADP-linked domain"/>
    <property type="match status" value="1"/>
</dbReference>
<feature type="domain" description="Cytochrome b5 heme-binding" evidence="18">
    <location>
        <begin position="1"/>
        <end position="71"/>
    </location>
</feature>
<evidence type="ECO:0000256" key="5">
    <source>
        <dbReference type="ARBA" id="ARBA00006253"/>
    </source>
</evidence>
<comment type="subunit">
    <text evidence="6">Homodimer.</text>
</comment>
<dbReference type="FunFam" id="3.10.120.10:FF:000008">
    <property type="entry name" value="Nitrate reductase"/>
    <property type="match status" value="1"/>
</dbReference>
<evidence type="ECO:0000256" key="11">
    <source>
        <dbReference type="ARBA" id="ARBA00022827"/>
    </source>
</evidence>
<evidence type="ECO:0000259" key="19">
    <source>
        <dbReference type="PROSITE" id="PS51384"/>
    </source>
</evidence>
<dbReference type="Pfam" id="PF00173">
    <property type="entry name" value="Cyt-b5"/>
    <property type="match status" value="3"/>
</dbReference>
<feature type="binding site" evidence="16">
    <location>
        <position position="324"/>
    </location>
    <ligand>
        <name>FAD</name>
        <dbReference type="ChEBI" id="CHEBI:57692"/>
    </ligand>
</feature>
<evidence type="ECO:0000256" key="6">
    <source>
        <dbReference type="ARBA" id="ARBA00011738"/>
    </source>
</evidence>
<dbReference type="GO" id="GO:0020037">
    <property type="term" value="F:heme binding"/>
    <property type="evidence" value="ECO:0007669"/>
    <property type="project" value="InterPro"/>
</dbReference>
<feature type="region of interest" description="Disordered" evidence="17">
    <location>
        <begin position="232"/>
        <end position="263"/>
    </location>
</feature>
<comment type="similarity">
    <text evidence="5">Belongs to the nitrate reductase family.</text>
</comment>
<evidence type="ECO:0000256" key="16">
    <source>
        <dbReference type="PIRSR" id="PIRSR601834-1"/>
    </source>
</evidence>
<evidence type="ECO:0000256" key="1">
    <source>
        <dbReference type="ARBA" id="ARBA00001924"/>
    </source>
</evidence>
<keyword evidence="9 16" id="KW-0285">Flavoprotein</keyword>
<keyword evidence="10" id="KW-0479">Metal-binding</keyword>
<proteinExistence type="inferred from homology"/>
<comment type="function">
    <text evidence="4">Nitrate reductase is a key enzyme involved in the first step of nitrate assimilation in plants, fungi and bacteria.</text>
</comment>
<dbReference type="Pfam" id="PF00970">
    <property type="entry name" value="FAD_binding_6"/>
    <property type="match status" value="1"/>
</dbReference>
<dbReference type="PRINTS" id="PR00371">
    <property type="entry name" value="FPNCR"/>
</dbReference>
<dbReference type="FunFam" id="3.40.50.80:FF:000025">
    <property type="entry name" value="Nitrate reductase [NADH]"/>
    <property type="match status" value="1"/>
</dbReference>
<sequence length="529" mass="58852">MSEVEKHNSADSAWIIVHGHVYDCTLFLKDHPGGADSILINAGTDCTEEFDAIHSDKAKKLLEDYRVGELITASNLYSMSEVEKHNSADSAWIIVHGHVYDCTLFLKDHPGGADSILINAGTDCTEEFDAIHSDKAKKLLEDYRVGELITTSNLYSMSEVEKHNSADSAWIIVHGHVYDCTLFLKDHPGGADSILINAGTDCTEEFDSIHSDKAKKLLEDYRVEELITTGYASSNSTHSSPNNSVPSTLETRQTAPPREITRPRSSVALVPREKFPCKLVEKISISHDVRKFRFALPSEDQVLGLPVGKHIFLCGKIDGKLCMRGYTPTSTFDQMGYFELVVKIYFKDVNPRFPNGGLMSQHLESLPIGSVLDVKGPLGHIEYTGKGNFTVHGDQNKFARRLAMIAGGTGITPIYQVIQAILNDPEDETEMHLVYTNRTEEDILMREELDSWAVKNPRLKVWYVVGKSLRQGWRYSVGTVNESILREHLPGRAEDAVALACGPPSMIQSAVQPNLEKMGYDINSSFFVF</sequence>
<evidence type="ECO:0000256" key="8">
    <source>
        <dbReference type="ARBA" id="ARBA00022617"/>
    </source>
</evidence>
<keyword evidence="15" id="KW-0534">Nitrate assimilation</keyword>
<evidence type="ECO:0000256" key="14">
    <source>
        <dbReference type="ARBA" id="ARBA00023027"/>
    </source>
</evidence>
<evidence type="ECO:0000313" key="20">
    <source>
        <dbReference type="EMBL" id="KAF7140232.1"/>
    </source>
</evidence>
<feature type="binding site" evidence="16">
    <location>
        <position position="346"/>
    </location>
    <ligand>
        <name>FAD</name>
        <dbReference type="ChEBI" id="CHEBI:57692"/>
    </ligand>
</feature>
<dbReference type="Gene3D" id="3.40.50.80">
    <property type="entry name" value="Nucleotide-binding domain of ferredoxin-NADP reductase (FNR) module"/>
    <property type="match status" value="1"/>
</dbReference>